<organism evidence="1">
    <name type="scientific">marine sediment metagenome</name>
    <dbReference type="NCBI Taxonomy" id="412755"/>
    <lineage>
        <taxon>unclassified sequences</taxon>
        <taxon>metagenomes</taxon>
        <taxon>ecological metagenomes</taxon>
    </lineage>
</organism>
<protein>
    <submittedName>
        <fullName evidence="1">Uncharacterized protein</fullName>
    </submittedName>
</protein>
<comment type="caution">
    <text evidence="1">The sequence shown here is derived from an EMBL/GenBank/DDBJ whole genome shotgun (WGS) entry which is preliminary data.</text>
</comment>
<sequence>MKINDFEKKLMDICVGLRFPKPEVVNEGLISIKFRIHVRENTSIEIYFNEETQTMTSALIVEDKRVFG</sequence>
<dbReference type="AlphaFoldDB" id="X1HX20"/>
<evidence type="ECO:0000313" key="1">
    <source>
        <dbReference type="EMBL" id="GAH73982.1"/>
    </source>
</evidence>
<proteinExistence type="predicted"/>
<name>X1HX20_9ZZZZ</name>
<dbReference type="EMBL" id="BARU01030050">
    <property type="protein sequence ID" value="GAH73982.1"/>
    <property type="molecule type" value="Genomic_DNA"/>
</dbReference>
<accession>X1HX20</accession>
<feature type="non-terminal residue" evidence="1">
    <location>
        <position position="68"/>
    </location>
</feature>
<reference evidence="1" key="1">
    <citation type="journal article" date="2014" name="Front. Microbiol.">
        <title>High frequency of phylogenetically diverse reductive dehalogenase-homologous genes in deep subseafloor sedimentary metagenomes.</title>
        <authorList>
            <person name="Kawai M."/>
            <person name="Futagami T."/>
            <person name="Toyoda A."/>
            <person name="Takaki Y."/>
            <person name="Nishi S."/>
            <person name="Hori S."/>
            <person name="Arai W."/>
            <person name="Tsubouchi T."/>
            <person name="Morono Y."/>
            <person name="Uchiyama I."/>
            <person name="Ito T."/>
            <person name="Fujiyama A."/>
            <person name="Inagaki F."/>
            <person name="Takami H."/>
        </authorList>
    </citation>
    <scope>NUCLEOTIDE SEQUENCE</scope>
    <source>
        <strain evidence="1">Expedition CK06-06</strain>
    </source>
</reference>
<gene>
    <name evidence="1" type="ORF">S03H2_47738</name>
</gene>